<organism evidence="2 3">
    <name type="scientific">Polychaeton citri CBS 116435</name>
    <dbReference type="NCBI Taxonomy" id="1314669"/>
    <lineage>
        <taxon>Eukaryota</taxon>
        <taxon>Fungi</taxon>
        <taxon>Dikarya</taxon>
        <taxon>Ascomycota</taxon>
        <taxon>Pezizomycotina</taxon>
        <taxon>Dothideomycetes</taxon>
        <taxon>Dothideomycetidae</taxon>
        <taxon>Capnodiales</taxon>
        <taxon>Capnodiaceae</taxon>
        <taxon>Polychaeton</taxon>
    </lineage>
</organism>
<feature type="transmembrane region" description="Helical" evidence="1">
    <location>
        <begin position="80"/>
        <end position="100"/>
    </location>
</feature>
<evidence type="ECO:0000313" key="2">
    <source>
        <dbReference type="EMBL" id="KAF2721189.1"/>
    </source>
</evidence>
<reference evidence="2" key="1">
    <citation type="journal article" date="2020" name="Stud. Mycol.">
        <title>101 Dothideomycetes genomes: a test case for predicting lifestyles and emergence of pathogens.</title>
        <authorList>
            <person name="Haridas S."/>
            <person name="Albert R."/>
            <person name="Binder M."/>
            <person name="Bloem J."/>
            <person name="Labutti K."/>
            <person name="Salamov A."/>
            <person name="Andreopoulos B."/>
            <person name="Baker S."/>
            <person name="Barry K."/>
            <person name="Bills G."/>
            <person name="Bluhm B."/>
            <person name="Cannon C."/>
            <person name="Castanera R."/>
            <person name="Culley D."/>
            <person name="Daum C."/>
            <person name="Ezra D."/>
            <person name="Gonzalez J."/>
            <person name="Henrissat B."/>
            <person name="Kuo A."/>
            <person name="Liang C."/>
            <person name="Lipzen A."/>
            <person name="Lutzoni F."/>
            <person name="Magnuson J."/>
            <person name="Mondo S."/>
            <person name="Nolan M."/>
            <person name="Ohm R."/>
            <person name="Pangilinan J."/>
            <person name="Park H.-J."/>
            <person name="Ramirez L."/>
            <person name="Alfaro M."/>
            <person name="Sun H."/>
            <person name="Tritt A."/>
            <person name="Yoshinaga Y."/>
            <person name="Zwiers L.-H."/>
            <person name="Turgeon B."/>
            <person name="Goodwin S."/>
            <person name="Spatafora J."/>
            <person name="Crous P."/>
            <person name="Grigoriev I."/>
        </authorList>
    </citation>
    <scope>NUCLEOTIDE SEQUENCE</scope>
    <source>
        <strain evidence="2">CBS 116435</strain>
    </source>
</reference>
<proteinExistence type="predicted"/>
<name>A0A9P4QAF8_9PEZI</name>
<dbReference type="Proteomes" id="UP000799441">
    <property type="component" value="Unassembled WGS sequence"/>
</dbReference>
<evidence type="ECO:0000313" key="3">
    <source>
        <dbReference type="Proteomes" id="UP000799441"/>
    </source>
</evidence>
<dbReference type="EMBL" id="MU003792">
    <property type="protein sequence ID" value="KAF2721189.1"/>
    <property type="molecule type" value="Genomic_DNA"/>
</dbReference>
<keyword evidence="1" id="KW-0472">Membrane</keyword>
<sequence>MASVDLQRCRSHVLSPYEPYQTFSSWPSVEVMIYPWSKERKLQMKTDLSVLLALALPLLWLLLLLLLLLLLWLLSFSSDILCYLGFCLLFFVALCVRFIFFELSLLSSA</sequence>
<evidence type="ECO:0000256" key="1">
    <source>
        <dbReference type="SAM" id="Phobius"/>
    </source>
</evidence>
<protein>
    <submittedName>
        <fullName evidence="2">Uncharacterized protein</fullName>
    </submittedName>
</protein>
<keyword evidence="1" id="KW-1133">Transmembrane helix</keyword>
<feature type="transmembrane region" description="Helical" evidence="1">
    <location>
        <begin position="48"/>
        <end position="74"/>
    </location>
</feature>
<dbReference type="AlphaFoldDB" id="A0A9P4QAF8"/>
<comment type="caution">
    <text evidence="2">The sequence shown here is derived from an EMBL/GenBank/DDBJ whole genome shotgun (WGS) entry which is preliminary data.</text>
</comment>
<accession>A0A9P4QAF8</accession>
<keyword evidence="1" id="KW-0812">Transmembrane</keyword>
<gene>
    <name evidence="2" type="ORF">K431DRAFT_74040</name>
</gene>
<keyword evidence="3" id="KW-1185">Reference proteome</keyword>